<organism evidence="2 3">
    <name type="scientific">Streptomyces osmaniensis</name>
    <dbReference type="NCBI Taxonomy" id="593134"/>
    <lineage>
        <taxon>Bacteria</taxon>
        <taxon>Bacillati</taxon>
        <taxon>Actinomycetota</taxon>
        <taxon>Actinomycetes</taxon>
        <taxon>Kitasatosporales</taxon>
        <taxon>Streptomycetaceae</taxon>
        <taxon>Streptomyces</taxon>
    </lineage>
</organism>
<keyword evidence="3" id="KW-1185">Reference proteome</keyword>
<comment type="caution">
    <text evidence="2">The sequence shown here is derived from an EMBL/GenBank/DDBJ whole genome shotgun (WGS) entry which is preliminary data.</text>
</comment>
<name>A0ABP6V4B5_9ACTN</name>
<keyword evidence="1" id="KW-0812">Transmembrane</keyword>
<keyword evidence="1" id="KW-1133">Transmembrane helix</keyword>
<keyword evidence="1" id="KW-0472">Membrane</keyword>
<reference evidence="3" key="1">
    <citation type="journal article" date="2019" name="Int. J. Syst. Evol. Microbiol.">
        <title>The Global Catalogue of Microorganisms (GCM) 10K type strain sequencing project: providing services to taxonomists for standard genome sequencing and annotation.</title>
        <authorList>
            <consortium name="The Broad Institute Genomics Platform"/>
            <consortium name="The Broad Institute Genome Sequencing Center for Infectious Disease"/>
            <person name="Wu L."/>
            <person name="Ma J."/>
        </authorList>
    </citation>
    <scope>NUCLEOTIDE SEQUENCE [LARGE SCALE GENOMIC DNA]</scope>
    <source>
        <strain evidence="3">JCM 17656</strain>
    </source>
</reference>
<accession>A0ABP6V4B5</accession>
<evidence type="ECO:0000256" key="1">
    <source>
        <dbReference type="SAM" id="Phobius"/>
    </source>
</evidence>
<dbReference type="EMBL" id="BAABCE010000001">
    <property type="protein sequence ID" value="GAA3528188.1"/>
    <property type="molecule type" value="Genomic_DNA"/>
</dbReference>
<evidence type="ECO:0000313" key="2">
    <source>
        <dbReference type="EMBL" id="GAA3528188.1"/>
    </source>
</evidence>
<proteinExistence type="predicted"/>
<protein>
    <submittedName>
        <fullName evidence="2">Uncharacterized protein</fullName>
    </submittedName>
</protein>
<feature type="transmembrane region" description="Helical" evidence="1">
    <location>
        <begin position="21"/>
        <end position="42"/>
    </location>
</feature>
<dbReference type="Proteomes" id="UP001500707">
    <property type="component" value="Unassembled WGS sequence"/>
</dbReference>
<sequence length="45" mass="4862">MDKHGQGKPMIRRLGRAAMYGAVRGAATTLGASGTAALIWWFQTR</sequence>
<evidence type="ECO:0000313" key="3">
    <source>
        <dbReference type="Proteomes" id="UP001500707"/>
    </source>
</evidence>
<gene>
    <name evidence="2" type="ORF">GCM10022295_07700</name>
</gene>